<dbReference type="Gene3D" id="3.40.50.360">
    <property type="match status" value="1"/>
</dbReference>
<dbReference type="SUPFAM" id="SSF52218">
    <property type="entry name" value="Flavoproteins"/>
    <property type="match status" value="1"/>
</dbReference>
<evidence type="ECO:0000313" key="5">
    <source>
        <dbReference type="Proteomes" id="UP000310541"/>
    </source>
</evidence>
<dbReference type="InterPro" id="IPR005025">
    <property type="entry name" value="FMN_Rdtase-like_dom"/>
</dbReference>
<evidence type="ECO:0000256" key="1">
    <source>
        <dbReference type="ARBA" id="ARBA00022630"/>
    </source>
</evidence>
<dbReference type="AlphaFoldDB" id="A0A4U1MJK5"/>
<keyword evidence="2" id="KW-0288">FMN</keyword>
<proteinExistence type="predicted"/>
<dbReference type="GO" id="GO:0016491">
    <property type="term" value="F:oxidoreductase activity"/>
    <property type="evidence" value="ECO:0007669"/>
    <property type="project" value="InterPro"/>
</dbReference>
<accession>A0A4U1MJK5</accession>
<gene>
    <name evidence="4" type="ORF">FBF83_09170</name>
</gene>
<feature type="domain" description="NADPH-dependent FMN reductase-like" evidence="3">
    <location>
        <begin position="1"/>
        <end position="123"/>
    </location>
</feature>
<evidence type="ECO:0000256" key="2">
    <source>
        <dbReference type="ARBA" id="ARBA00022643"/>
    </source>
</evidence>
<dbReference type="RefSeq" id="WP_136946848.1">
    <property type="nucleotide sequence ID" value="NZ_SWFM01000002.1"/>
</dbReference>
<dbReference type="Pfam" id="PF03358">
    <property type="entry name" value="FMN_red"/>
    <property type="match status" value="1"/>
</dbReference>
<dbReference type="EMBL" id="SWFM01000002">
    <property type="protein sequence ID" value="TKD70774.1"/>
    <property type="molecule type" value="Genomic_DNA"/>
</dbReference>
<sequence length="180" mass="20405">MSIAVLYGSSRANGNTEVLTEHVVKGLQVNKLFLKDYHIKDIIDQRHEENGFDSVDDDYDKVIDSVLESDVIIFATPIYWYGMSGIMKSFVDRWSQTVRDKRYPEFKSKMAQKTAYVIAVGGDEPKTKGLPLIQQFSYICNFIGLDFQGYILGKGVKPNDILIDEEALINALNLRKSLAE</sequence>
<dbReference type="PANTHER" id="PTHR43278">
    <property type="entry name" value="NAD(P)H-DEPENDENT FMN-CONTAINING OXIDOREDUCTASE YWQN-RELATED"/>
    <property type="match status" value="1"/>
</dbReference>
<keyword evidence="1" id="KW-0285">Flavoprotein</keyword>
<dbReference type="PANTHER" id="PTHR43278:SF4">
    <property type="entry name" value="NAD(P)H-DEPENDENT FMN-CONTAINING OXIDOREDUCTASE YWQN-RELATED"/>
    <property type="match status" value="1"/>
</dbReference>
<dbReference type="Proteomes" id="UP000310541">
    <property type="component" value="Unassembled WGS sequence"/>
</dbReference>
<reference evidence="4 5" key="1">
    <citation type="submission" date="2019-04" db="EMBL/GenBank/DDBJ databases">
        <title>Genome sequence of Bacillus hwajinpoensis strain Y2.</title>
        <authorList>
            <person name="Fair J.L."/>
            <person name="Maclea K.S."/>
        </authorList>
    </citation>
    <scope>NUCLEOTIDE SEQUENCE [LARGE SCALE GENOMIC DNA]</scope>
    <source>
        <strain evidence="4 5">Y2</strain>
    </source>
</reference>
<dbReference type="OrthoDB" id="9805976at2"/>
<evidence type="ECO:0000313" key="4">
    <source>
        <dbReference type="EMBL" id="TKD70774.1"/>
    </source>
</evidence>
<evidence type="ECO:0000259" key="3">
    <source>
        <dbReference type="Pfam" id="PF03358"/>
    </source>
</evidence>
<name>A0A4U1MJK5_9BACL</name>
<dbReference type="InterPro" id="IPR029039">
    <property type="entry name" value="Flavoprotein-like_sf"/>
</dbReference>
<comment type="caution">
    <text evidence="4">The sequence shown here is derived from an EMBL/GenBank/DDBJ whole genome shotgun (WGS) entry which is preliminary data.</text>
</comment>
<protein>
    <submittedName>
        <fullName evidence="4">Flavodoxin family protein</fullName>
    </submittedName>
</protein>
<dbReference type="InterPro" id="IPR051796">
    <property type="entry name" value="ISF_SsuE-like"/>
</dbReference>
<organism evidence="4 5">
    <name type="scientific">Guptibacillus hwajinpoensis</name>
    <dbReference type="NCBI Taxonomy" id="208199"/>
    <lineage>
        <taxon>Bacteria</taxon>
        <taxon>Bacillati</taxon>
        <taxon>Bacillota</taxon>
        <taxon>Bacilli</taxon>
        <taxon>Bacillales</taxon>
        <taxon>Guptibacillaceae</taxon>
        <taxon>Guptibacillus</taxon>
    </lineage>
</organism>